<dbReference type="RefSeq" id="WP_054538424.1">
    <property type="nucleotide sequence ID" value="NZ_JACIEQ010000001.1"/>
</dbReference>
<reference evidence="2" key="1">
    <citation type="submission" date="2020-08" db="EMBL/GenBank/DDBJ databases">
        <title>Genomic Encyclopedia of Type Strains, Phase IV (KMG-IV): sequencing the most valuable type-strain genomes for metagenomic binning, comparative biology and taxonomic classification.</title>
        <authorList>
            <person name="Goeker M."/>
        </authorList>
    </citation>
    <scope>NUCLEOTIDE SEQUENCE [LARGE SCALE GENOMIC DNA]</scope>
    <source>
        <strain evidence="2">DSM 105040</strain>
    </source>
</reference>
<evidence type="ECO:0008006" key="4">
    <source>
        <dbReference type="Google" id="ProtNLM"/>
    </source>
</evidence>
<sequence length="85" mass="9212">MTLSLTLACLWALAATITAFLPMRLQYAPGLALLVSAPVLIGYLGWQHDVWVVLAAVAGAASMFRRPLFYLLRRALRPGGGEGRE</sequence>
<name>A0A840C4S6_9RHOB</name>
<protein>
    <recommendedName>
        <fullName evidence="4">UDP-N-acetylmuramate--alanine ligase</fullName>
    </recommendedName>
</protein>
<keyword evidence="1" id="KW-0472">Membrane</keyword>
<proteinExistence type="predicted"/>
<dbReference type="Proteomes" id="UP000585681">
    <property type="component" value="Unassembled WGS sequence"/>
</dbReference>
<gene>
    <name evidence="2" type="ORF">GGR17_000246</name>
</gene>
<comment type="caution">
    <text evidence="2">The sequence shown here is derived from an EMBL/GenBank/DDBJ whole genome shotgun (WGS) entry which is preliminary data.</text>
</comment>
<evidence type="ECO:0000313" key="3">
    <source>
        <dbReference type="Proteomes" id="UP000585681"/>
    </source>
</evidence>
<dbReference type="Pfam" id="PF10658">
    <property type="entry name" value="DUF2484"/>
    <property type="match status" value="1"/>
</dbReference>
<dbReference type="AlphaFoldDB" id="A0A840C4S6"/>
<keyword evidence="1" id="KW-1133">Transmembrane helix</keyword>
<evidence type="ECO:0000256" key="1">
    <source>
        <dbReference type="SAM" id="Phobius"/>
    </source>
</evidence>
<keyword evidence="3" id="KW-1185">Reference proteome</keyword>
<dbReference type="EMBL" id="JACIEQ010000001">
    <property type="protein sequence ID" value="MBB4020455.1"/>
    <property type="molecule type" value="Genomic_DNA"/>
</dbReference>
<organism evidence="2 3">
    <name type="scientific">Actibacterium naphthalenivorans</name>
    <dbReference type="NCBI Taxonomy" id="1614693"/>
    <lineage>
        <taxon>Bacteria</taxon>
        <taxon>Pseudomonadati</taxon>
        <taxon>Pseudomonadota</taxon>
        <taxon>Alphaproteobacteria</taxon>
        <taxon>Rhodobacterales</taxon>
        <taxon>Roseobacteraceae</taxon>
        <taxon>Actibacterium</taxon>
    </lineage>
</organism>
<keyword evidence="1" id="KW-0812">Transmembrane</keyword>
<accession>A0A840C4S6</accession>
<evidence type="ECO:0000313" key="2">
    <source>
        <dbReference type="EMBL" id="MBB4020455.1"/>
    </source>
</evidence>
<feature type="transmembrane region" description="Helical" evidence="1">
    <location>
        <begin position="43"/>
        <end position="64"/>
    </location>
</feature>
<dbReference type="InterPro" id="IPR018919">
    <property type="entry name" value="DUF2484"/>
</dbReference>